<dbReference type="Pfam" id="PF02687">
    <property type="entry name" value="FtsX"/>
    <property type="match status" value="2"/>
</dbReference>
<dbReference type="PANTHER" id="PTHR30489:SF0">
    <property type="entry name" value="LIPOPROTEIN-RELEASING SYSTEM TRANSMEMBRANE PROTEIN LOLE"/>
    <property type="match status" value="1"/>
</dbReference>
<feature type="transmembrane region" description="Helical" evidence="7">
    <location>
        <begin position="20"/>
        <end position="41"/>
    </location>
</feature>
<sequence length="788" mass="85121">MVSALARKALRDLGRLRSQAIAIALVVASGVATLVMSQSTWRSLELTRARFYADYAFADMWAAVKRAPETLAARLAAIDGVQAVETRLVAPATLRVPGFADPVRAVVQSLPVAGAPVLDRLYLRRGRLPAPNARDEAVLSDAFADAHRYRPGDRIQAIVHGRSQWFRVVGVASSPEYVYQIRPGSAFPDFKRFAILWTSRRGLEAALDMDGAFNTVALRLRPGVPAAAVAQRVDALLARYGGIGAYARDEQLSHRYLESELRQLAVMALLFPAIFLGVSAFLLNVVLTRLVGAQRGQVAVLKAVGYTDVDVARHYLGIVALIAAGGALLGVAGGAWLGHWMAGVYRDFFRFPFLDYRVGADVVASGLGVSLGATFAGTLQAVFGAMRLPPAEAMRPPAPERYRALLAERLGLQRWFAPTTRMILRQLERHPFKALLTVVGLALGCSIMMVGRFQNDAIDYLTQVEFYVGQHYDIAVDFTEPTARAALFELGALPGVTAVEPYRAVGVRLRHRARSYRTAIEGLPANGRLRTPMDVALRPVALPPDGLLLDAYLARMLGVRVGDVVDVDVLEGRRRTLLLRVAGTVDEYLGARAYMRLDTLDRALGDGALVSGAWLGAEPARQGAVMDALERRPRVAGMGERMASLRSFLDTMAESILVFTLVTLLLGGLINFGVVYNTARIALSERSRELATMRVLGFTEREVGAVLLGELGLLVLAAVPLGFAAGALLCWGMATAMQSDLMRIPVHFTSGTYAIAALATLAAAALSAAAVYRRVARLDLLAVLKAQE</sequence>
<evidence type="ECO:0000313" key="10">
    <source>
        <dbReference type="EMBL" id="GAP65478.1"/>
    </source>
</evidence>
<dbReference type="Proteomes" id="UP000253740">
    <property type="component" value="Unassembled WGS sequence"/>
</dbReference>
<feature type="transmembrane region" description="Helical" evidence="7">
    <location>
        <begin position="264"/>
        <end position="287"/>
    </location>
</feature>
<evidence type="ECO:0000259" key="9">
    <source>
        <dbReference type="Pfam" id="PF12704"/>
    </source>
</evidence>
<evidence type="ECO:0000256" key="3">
    <source>
        <dbReference type="ARBA" id="ARBA00022475"/>
    </source>
</evidence>
<evidence type="ECO:0000313" key="11">
    <source>
        <dbReference type="Proteomes" id="UP000253740"/>
    </source>
</evidence>
<keyword evidence="5 7" id="KW-1133">Transmembrane helix</keyword>
<feature type="domain" description="ABC3 transporter permease C-terminal" evidence="8">
    <location>
        <begin position="664"/>
        <end position="779"/>
    </location>
</feature>
<feature type="transmembrane region" description="Helical" evidence="7">
    <location>
        <begin position="315"/>
        <end position="342"/>
    </location>
</feature>
<evidence type="ECO:0000259" key="8">
    <source>
        <dbReference type="Pfam" id="PF02687"/>
    </source>
</evidence>
<keyword evidence="4 7" id="KW-0812">Transmembrane</keyword>
<dbReference type="GO" id="GO:0044874">
    <property type="term" value="P:lipoprotein localization to outer membrane"/>
    <property type="evidence" value="ECO:0007669"/>
    <property type="project" value="TreeGrafter"/>
</dbReference>
<protein>
    <recommendedName>
        <fullName evidence="12">ABC transporter permease</fullName>
    </recommendedName>
</protein>
<feature type="domain" description="MacB-like periplasmic core" evidence="9">
    <location>
        <begin position="21"/>
        <end position="235"/>
    </location>
</feature>
<reference evidence="10" key="1">
    <citation type="submission" date="2015-08" db="EMBL/GenBank/DDBJ databases">
        <title>Complete DNA Sequence of Pseudomonas syringae pv. actinidiae, the Causal Agent of Kiwifruit Canker Disease.</title>
        <authorList>
            <person name="Rikkerink E.H.A."/>
            <person name="Fineran P.C."/>
        </authorList>
    </citation>
    <scope>NUCLEOTIDE SEQUENCE</scope>
    <source>
        <strain evidence="10">SkMP5</strain>
    </source>
</reference>
<evidence type="ECO:0000256" key="7">
    <source>
        <dbReference type="SAM" id="Phobius"/>
    </source>
</evidence>
<accession>A0A0K8QKU1</accession>
<feature type="transmembrane region" description="Helical" evidence="7">
    <location>
        <begin position="362"/>
        <end position="385"/>
    </location>
</feature>
<keyword evidence="6 7" id="KW-0472">Membrane</keyword>
<dbReference type="GO" id="GO:0098797">
    <property type="term" value="C:plasma membrane protein complex"/>
    <property type="evidence" value="ECO:0007669"/>
    <property type="project" value="TreeGrafter"/>
</dbReference>
<evidence type="ECO:0000256" key="6">
    <source>
        <dbReference type="ARBA" id="ARBA00023136"/>
    </source>
</evidence>
<gene>
    <name evidence="10" type="ORF">MBSD_n0768</name>
</gene>
<dbReference type="STRING" id="1475481.GCA_000953855_00780"/>
<dbReference type="PANTHER" id="PTHR30489">
    <property type="entry name" value="LIPOPROTEIN-RELEASING SYSTEM TRANSMEMBRANE PROTEIN LOLE"/>
    <property type="match status" value="1"/>
</dbReference>
<dbReference type="AlphaFoldDB" id="A0A0K8QKU1"/>
<evidence type="ECO:0000256" key="5">
    <source>
        <dbReference type="ARBA" id="ARBA00022989"/>
    </source>
</evidence>
<evidence type="ECO:0008006" key="12">
    <source>
        <dbReference type="Google" id="ProtNLM"/>
    </source>
</evidence>
<evidence type="ECO:0000256" key="4">
    <source>
        <dbReference type="ARBA" id="ARBA00022692"/>
    </source>
</evidence>
<feature type="transmembrane region" description="Helical" evidence="7">
    <location>
        <begin position="711"/>
        <end position="734"/>
    </location>
</feature>
<name>A0A0K8QKU1_9GAMM</name>
<proteinExistence type="inferred from homology"/>
<dbReference type="InterPro" id="IPR025857">
    <property type="entry name" value="MacB_PCD"/>
</dbReference>
<keyword evidence="11" id="KW-1185">Reference proteome</keyword>
<evidence type="ECO:0000256" key="2">
    <source>
        <dbReference type="ARBA" id="ARBA00005236"/>
    </source>
</evidence>
<feature type="transmembrane region" description="Helical" evidence="7">
    <location>
        <begin position="754"/>
        <end position="772"/>
    </location>
</feature>
<comment type="subcellular location">
    <subcellularLocation>
        <location evidence="1">Cell membrane</location>
        <topology evidence="1">Multi-pass membrane protein</topology>
    </subcellularLocation>
</comment>
<comment type="similarity">
    <text evidence="2">Belongs to the ABC-4 integral membrane protein family. LolC/E subfamily.</text>
</comment>
<keyword evidence="3" id="KW-1003">Cell membrane</keyword>
<dbReference type="InterPro" id="IPR003838">
    <property type="entry name" value="ABC3_permease_C"/>
</dbReference>
<feature type="transmembrane region" description="Helical" evidence="7">
    <location>
        <begin position="656"/>
        <end position="679"/>
    </location>
</feature>
<feature type="transmembrane region" description="Helical" evidence="7">
    <location>
        <begin position="432"/>
        <end position="453"/>
    </location>
</feature>
<dbReference type="InterPro" id="IPR051447">
    <property type="entry name" value="Lipoprotein-release_system"/>
</dbReference>
<evidence type="ECO:0000256" key="1">
    <source>
        <dbReference type="ARBA" id="ARBA00004651"/>
    </source>
</evidence>
<organism evidence="10">
    <name type="scientific">Mizugakiibacter sediminis</name>
    <dbReference type="NCBI Taxonomy" id="1475481"/>
    <lineage>
        <taxon>Bacteria</taxon>
        <taxon>Pseudomonadati</taxon>
        <taxon>Pseudomonadota</taxon>
        <taxon>Gammaproteobacteria</taxon>
        <taxon>Lysobacterales</taxon>
        <taxon>Rhodanobacteraceae</taxon>
        <taxon>Mizugakiibacter</taxon>
    </lineage>
</organism>
<dbReference type="EMBL" id="DF970161">
    <property type="protein sequence ID" value="GAP65478.1"/>
    <property type="molecule type" value="Genomic_DNA"/>
</dbReference>
<feature type="domain" description="ABC3 transporter permease C-terminal" evidence="8">
    <location>
        <begin position="270"/>
        <end position="387"/>
    </location>
</feature>
<dbReference type="Pfam" id="PF12704">
    <property type="entry name" value="MacB_PCD"/>
    <property type="match status" value="1"/>
</dbReference>